<feature type="region of interest" description="Disordered" evidence="1">
    <location>
        <begin position="169"/>
        <end position="212"/>
    </location>
</feature>
<feature type="region of interest" description="Disordered" evidence="1">
    <location>
        <begin position="1270"/>
        <end position="1297"/>
    </location>
</feature>
<feature type="region of interest" description="Disordered" evidence="1">
    <location>
        <begin position="1148"/>
        <end position="1167"/>
    </location>
</feature>
<feature type="compositionally biased region" description="Polar residues" evidence="1">
    <location>
        <begin position="1278"/>
        <end position="1295"/>
    </location>
</feature>
<gene>
    <name evidence="3" type="ORF">B0T17DRAFT_485871</name>
</gene>
<feature type="region of interest" description="Disordered" evidence="1">
    <location>
        <begin position="808"/>
        <end position="926"/>
    </location>
</feature>
<feature type="compositionally biased region" description="Polar residues" evidence="1">
    <location>
        <begin position="657"/>
        <end position="667"/>
    </location>
</feature>
<evidence type="ECO:0000313" key="4">
    <source>
        <dbReference type="Proteomes" id="UP001174934"/>
    </source>
</evidence>
<feature type="compositionally biased region" description="Polar residues" evidence="1">
    <location>
        <begin position="340"/>
        <end position="349"/>
    </location>
</feature>
<feature type="region of interest" description="Disordered" evidence="1">
    <location>
        <begin position="1326"/>
        <end position="1371"/>
    </location>
</feature>
<feature type="compositionally biased region" description="Basic and acidic residues" evidence="1">
    <location>
        <begin position="63"/>
        <end position="73"/>
    </location>
</feature>
<feature type="domain" description="Pleckstrin homology" evidence="2">
    <location>
        <begin position="973"/>
        <end position="1105"/>
    </location>
</feature>
<feature type="compositionally biased region" description="Basic and acidic residues" evidence="1">
    <location>
        <begin position="1326"/>
        <end position="1335"/>
    </location>
</feature>
<dbReference type="EMBL" id="JAULSR010000001">
    <property type="protein sequence ID" value="KAK0635578.1"/>
    <property type="molecule type" value="Genomic_DNA"/>
</dbReference>
<dbReference type="GO" id="GO:0015631">
    <property type="term" value="F:tubulin binding"/>
    <property type="evidence" value="ECO:0007669"/>
    <property type="project" value="TreeGrafter"/>
</dbReference>
<feature type="region of interest" description="Disordered" evidence="1">
    <location>
        <begin position="1"/>
        <end position="86"/>
    </location>
</feature>
<organism evidence="3 4">
    <name type="scientific">Bombardia bombarda</name>
    <dbReference type="NCBI Taxonomy" id="252184"/>
    <lineage>
        <taxon>Eukaryota</taxon>
        <taxon>Fungi</taxon>
        <taxon>Dikarya</taxon>
        <taxon>Ascomycota</taxon>
        <taxon>Pezizomycotina</taxon>
        <taxon>Sordariomycetes</taxon>
        <taxon>Sordariomycetidae</taxon>
        <taxon>Sordariales</taxon>
        <taxon>Lasiosphaeriaceae</taxon>
        <taxon>Bombardia</taxon>
    </lineage>
</organism>
<keyword evidence="4" id="KW-1185">Reference proteome</keyword>
<proteinExistence type="predicted"/>
<dbReference type="GO" id="GO:0005543">
    <property type="term" value="F:phospholipid binding"/>
    <property type="evidence" value="ECO:0007669"/>
    <property type="project" value="InterPro"/>
</dbReference>
<feature type="region of interest" description="Disordered" evidence="1">
    <location>
        <begin position="708"/>
        <end position="732"/>
    </location>
</feature>
<dbReference type="PANTHER" id="PTHR28190:SF2">
    <property type="entry name" value="MIGRATION PROTEIN, PUTATIVE (AFU_ORTHOLOGUE AFUA_2G07730)-RELATED"/>
    <property type="match status" value="1"/>
</dbReference>
<feature type="region of interest" description="Disordered" evidence="1">
    <location>
        <begin position="585"/>
        <end position="672"/>
    </location>
</feature>
<name>A0AA39XK99_9PEZI</name>
<accession>A0AA39XK99</accession>
<feature type="region of interest" description="Disordered" evidence="1">
    <location>
        <begin position="298"/>
        <end position="350"/>
    </location>
</feature>
<dbReference type="Proteomes" id="UP001174934">
    <property type="component" value="Unassembled WGS sequence"/>
</dbReference>
<feature type="compositionally biased region" description="Basic residues" evidence="1">
    <location>
        <begin position="1336"/>
        <end position="1351"/>
    </location>
</feature>
<evidence type="ECO:0000259" key="2">
    <source>
        <dbReference type="Pfam" id="PF12814"/>
    </source>
</evidence>
<feature type="compositionally biased region" description="Acidic residues" evidence="1">
    <location>
        <begin position="1"/>
        <end position="10"/>
    </location>
</feature>
<feature type="region of interest" description="Disordered" evidence="1">
    <location>
        <begin position="1211"/>
        <end position="1253"/>
    </location>
</feature>
<dbReference type="GO" id="GO:0032065">
    <property type="term" value="P:maintenance of protein location in cell cortex"/>
    <property type="evidence" value="ECO:0007669"/>
    <property type="project" value="InterPro"/>
</dbReference>
<feature type="region of interest" description="Disordered" evidence="1">
    <location>
        <begin position="462"/>
        <end position="482"/>
    </location>
</feature>
<evidence type="ECO:0000313" key="3">
    <source>
        <dbReference type="EMBL" id="KAK0635578.1"/>
    </source>
</evidence>
<feature type="compositionally biased region" description="Polar residues" evidence="1">
    <location>
        <begin position="1238"/>
        <end position="1253"/>
    </location>
</feature>
<dbReference type="InterPro" id="IPR053005">
    <property type="entry name" value="Nuclear_Pos-Cytoskel_Interact"/>
</dbReference>
<dbReference type="PANTHER" id="PTHR28190">
    <property type="entry name" value="NUCLEAR MIGRATION PROTEIN NUM1"/>
    <property type="match status" value="1"/>
</dbReference>
<feature type="compositionally biased region" description="Polar residues" evidence="1">
    <location>
        <begin position="1356"/>
        <end position="1368"/>
    </location>
</feature>
<dbReference type="Pfam" id="PF12814">
    <property type="entry name" value="Mcp5_PH"/>
    <property type="match status" value="1"/>
</dbReference>
<dbReference type="GO" id="GO:0005938">
    <property type="term" value="C:cell cortex"/>
    <property type="evidence" value="ECO:0007669"/>
    <property type="project" value="InterPro"/>
</dbReference>
<feature type="region of interest" description="Disordered" evidence="1">
    <location>
        <begin position="762"/>
        <end position="794"/>
    </location>
</feature>
<dbReference type="InterPro" id="IPR024774">
    <property type="entry name" value="PH_dom-Mcp5-type"/>
</dbReference>
<evidence type="ECO:0000256" key="1">
    <source>
        <dbReference type="SAM" id="MobiDB-lite"/>
    </source>
</evidence>
<dbReference type="GO" id="GO:0005739">
    <property type="term" value="C:mitochondrion"/>
    <property type="evidence" value="ECO:0007669"/>
    <property type="project" value="TreeGrafter"/>
</dbReference>
<reference evidence="3" key="1">
    <citation type="submission" date="2023-06" db="EMBL/GenBank/DDBJ databases">
        <title>Genome-scale phylogeny and comparative genomics of the fungal order Sordariales.</title>
        <authorList>
            <consortium name="Lawrence Berkeley National Laboratory"/>
            <person name="Hensen N."/>
            <person name="Bonometti L."/>
            <person name="Westerberg I."/>
            <person name="Brannstrom I.O."/>
            <person name="Guillou S."/>
            <person name="Cros-Aarteil S."/>
            <person name="Calhoun S."/>
            <person name="Haridas S."/>
            <person name="Kuo A."/>
            <person name="Mondo S."/>
            <person name="Pangilinan J."/>
            <person name="Riley R."/>
            <person name="LaButti K."/>
            <person name="Andreopoulos B."/>
            <person name="Lipzen A."/>
            <person name="Chen C."/>
            <person name="Yanf M."/>
            <person name="Daum C."/>
            <person name="Ng V."/>
            <person name="Clum A."/>
            <person name="Steindorff A."/>
            <person name="Ohm R."/>
            <person name="Martin F."/>
            <person name="Silar P."/>
            <person name="Natvig D."/>
            <person name="Lalanne C."/>
            <person name="Gautier V."/>
            <person name="Ament-velasquez S.L."/>
            <person name="Kruys A."/>
            <person name="Hutchinson M.I."/>
            <person name="Powell A.J."/>
            <person name="Barry K."/>
            <person name="Miller A.N."/>
            <person name="Grigoriev I.V."/>
            <person name="Debuchy R."/>
            <person name="Gladieux P."/>
            <person name="Thoren M.H."/>
            <person name="Johannesson H."/>
        </authorList>
    </citation>
    <scope>NUCLEOTIDE SEQUENCE</scope>
    <source>
        <strain evidence="3">SMH3391-2</strain>
    </source>
</reference>
<dbReference type="GO" id="GO:0000226">
    <property type="term" value="P:microtubule cytoskeleton organization"/>
    <property type="evidence" value="ECO:0007669"/>
    <property type="project" value="TreeGrafter"/>
</dbReference>
<sequence>MATWETDDEATAAMVSLPTPMDTPFRTPPARNISRGSRRSRRSVTPPSRNGKSSSPPPLPSDKASKRISRDVNNDDAISPLDPRRFTPTLHANLVSEILALRRDQEEKIKIMENLETALQTTQGEYEAYKETMSSAGKESRSLKRQLALLEGGTSSALVDLQRERDEAVESAAETRKRLDTTQKKLRSQEEDSERVHRQWAKEKDDWEEEKRKFERRIHVSETRLKAVLDEVTAIQNTQINGIHDGPETEVDENAKENDATSVRTMSLTNSIRFSVMSGLAKANGNSLADELGFDGGYDDESDYGGPESVPAANGETHTRNMSRDSVLSKSHSHLRRQSNDSLMRSGSTRGKLMFNHATLERLENRVINEDDETVLPDPKVVYVDSGIQYSPPPSPVIAPAKPSTPEPSQSPFFQKYDRLYDVDSPPRVDLEIEANQRRKRVHVGQPLTIKPPTLGSLMVNGSSQTSEVPLSPPKTPQSPFLEKNTVAPEFREPTTMVIASTQTDSAPLLRHASFGLKEIPIPVISVIPPTSRPSSSRGPRLPQLTKDFGCQVSLSADIPSRSVAVQTEEIRVRVDRLPIHLQPSTITSRPVSPALRAAEASTEETGQFSPVPGNAPPPRNPRRLASKNSFTEAPLSPSLSSPRIMEEETHDAYPGNNDNGPLSNQKAPIRRPQRISSLFAGFDANSSDEGDEFMDPDVSDSEYRTALSAPKPLNGQGRHGKHGPGAGAVFSDPPFLHKVHAGRYIPRDLDDTADMFGSANVYQSRESRDSGSGFDKTISKRASRPPLPSSTSSMMRKAAMIQNGIASHQQTKAPSFTDVKAPPPFPIPTRASSRKPPTSASAPSDGRASPTKGSDGWQRRVGGGRNHYRTNSMRSNSMRKVRSTTALARNQKNRRQGSRSPPPFPGSTEEVPESPGLPPLPANDITAPRAKDLYMYTKFKTHQPQLSVNTATTTNTGDSAIESQASSNQGTSVVDAIAQTMVGEWMFKYVRRRKSFGVSDGKGGDENSNDRHKRWVWLAPYERAILWSSKQPSSGSALMGKSGRKLMIQSVLDVKDDNPAPKTAGPLFNRSILILTPQRALKFTAMSAERHYIWLTSLSFLAHSNQAIPESLATTQPKVPPERYELPKPKARKPIRDSIRLTKAKATVMKSDPARMPPPQEEVDSVPPSIASYRSAMGETFSQAGHGREISRDSAEPPMIARFHDRSNAGQMVHGRKRSNTGTHVPPPLSFRGFSGPASSSYHAATNSTAGNSIDTAGSLDLYSNGGASSNIGSGGMTWTTGSVRTSEASSRPGGNNFFEAIGTIRMEAFISPLAFSRFEETPIEQHEQEEVGRRARRKSKELRRRASRSRQRDNINNTQNKGANSKVTDDVDDWYLRDDPFKGF</sequence>
<comment type="caution">
    <text evidence="3">The sequence shown here is derived from an EMBL/GenBank/DDBJ whole genome shotgun (WGS) entry which is preliminary data.</text>
</comment>
<protein>
    <recommendedName>
        <fullName evidence="2">Pleckstrin homology domain-containing protein</fullName>
    </recommendedName>
</protein>
<feature type="compositionally biased region" description="Polar residues" evidence="1">
    <location>
        <begin position="627"/>
        <end position="642"/>
    </location>
</feature>